<accession>A0A8J3VLZ4</accession>
<evidence type="ECO:0000313" key="2">
    <source>
        <dbReference type="Proteomes" id="UP000612899"/>
    </source>
</evidence>
<dbReference type="AlphaFoldDB" id="A0A8J3VLZ4"/>
<dbReference type="RefSeq" id="WP_203914362.1">
    <property type="nucleotide sequence ID" value="NZ_BONY01000101.1"/>
</dbReference>
<keyword evidence="2" id="KW-1185">Reference proteome</keyword>
<reference evidence="1" key="1">
    <citation type="submission" date="2021-01" db="EMBL/GenBank/DDBJ databases">
        <title>Whole genome shotgun sequence of Rhizocola hellebori NBRC 109834.</title>
        <authorList>
            <person name="Komaki H."/>
            <person name="Tamura T."/>
        </authorList>
    </citation>
    <scope>NUCLEOTIDE SEQUENCE</scope>
    <source>
        <strain evidence="1">NBRC 109834</strain>
    </source>
</reference>
<gene>
    <name evidence="1" type="ORF">Rhe02_87130</name>
</gene>
<comment type="caution">
    <text evidence="1">The sequence shown here is derived from an EMBL/GenBank/DDBJ whole genome shotgun (WGS) entry which is preliminary data.</text>
</comment>
<evidence type="ECO:0000313" key="1">
    <source>
        <dbReference type="EMBL" id="GIH10646.1"/>
    </source>
</evidence>
<organism evidence="1 2">
    <name type="scientific">Rhizocola hellebori</name>
    <dbReference type="NCBI Taxonomy" id="1392758"/>
    <lineage>
        <taxon>Bacteria</taxon>
        <taxon>Bacillati</taxon>
        <taxon>Actinomycetota</taxon>
        <taxon>Actinomycetes</taxon>
        <taxon>Micromonosporales</taxon>
        <taxon>Micromonosporaceae</taxon>
        <taxon>Rhizocola</taxon>
    </lineage>
</organism>
<proteinExistence type="predicted"/>
<dbReference type="Proteomes" id="UP000612899">
    <property type="component" value="Unassembled WGS sequence"/>
</dbReference>
<name>A0A8J3VLZ4_9ACTN</name>
<sequence>MTAPTAGFAVETTKLLDEAKIWETESLEMENIGKKADVLEFTDQGLYTLFIPKYHLMVNAVVARCNEALVRMGEIRDTLGHIATTYEATEERHAQQLGTVSP</sequence>
<dbReference type="EMBL" id="BONY01000101">
    <property type="protein sequence ID" value="GIH10646.1"/>
    <property type="molecule type" value="Genomic_DNA"/>
</dbReference>
<protein>
    <submittedName>
        <fullName evidence="1">Uncharacterized protein</fullName>
    </submittedName>
</protein>